<dbReference type="Gene3D" id="3.40.50.800">
    <property type="entry name" value="Anticodon-binding domain"/>
    <property type="match status" value="1"/>
</dbReference>
<evidence type="ECO:0000256" key="13">
    <source>
        <dbReference type="SAM" id="MobiDB-lite"/>
    </source>
</evidence>
<reference evidence="16 17" key="1">
    <citation type="submission" date="2024-03" db="EMBL/GenBank/DDBJ databases">
        <title>Complete genome sequence of the green alga Chloropicon roscoffensis RCC1871.</title>
        <authorList>
            <person name="Lemieux C."/>
            <person name="Pombert J.-F."/>
            <person name="Otis C."/>
            <person name="Turmel M."/>
        </authorList>
    </citation>
    <scope>NUCLEOTIDE SEQUENCE [LARGE SCALE GENOMIC DNA]</scope>
    <source>
        <strain evidence="16 17">RCC1871</strain>
    </source>
</reference>
<evidence type="ECO:0000256" key="3">
    <source>
        <dbReference type="ARBA" id="ARBA00013163"/>
    </source>
</evidence>
<evidence type="ECO:0000256" key="7">
    <source>
        <dbReference type="ARBA" id="ARBA00022840"/>
    </source>
</evidence>
<dbReference type="InterPro" id="IPR002314">
    <property type="entry name" value="aa-tRNA-synt_IIb"/>
</dbReference>
<dbReference type="GO" id="GO:0006435">
    <property type="term" value="P:threonyl-tRNA aminoacylation"/>
    <property type="evidence" value="ECO:0007669"/>
    <property type="project" value="InterPro"/>
</dbReference>
<dbReference type="SUPFAM" id="SSF52954">
    <property type="entry name" value="Class II aaRS ABD-related"/>
    <property type="match status" value="1"/>
</dbReference>
<dbReference type="PROSITE" id="PS50862">
    <property type="entry name" value="AA_TRNA_LIGASE_II"/>
    <property type="match status" value="1"/>
</dbReference>
<dbReference type="Pfam" id="PF02824">
    <property type="entry name" value="TGS"/>
    <property type="match status" value="1"/>
</dbReference>
<dbReference type="EMBL" id="CP151509">
    <property type="protein sequence ID" value="WZN64074.1"/>
    <property type="molecule type" value="Genomic_DNA"/>
</dbReference>
<dbReference type="EC" id="6.1.1.3" evidence="3"/>
<dbReference type="SUPFAM" id="SSF81271">
    <property type="entry name" value="TGS-like"/>
    <property type="match status" value="1"/>
</dbReference>
<dbReference type="PRINTS" id="PR01047">
    <property type="entry name" value="TRNASYNTHTHR"/>
</dbReference>
<evidence type="ECO:0000259" key="15">
    <source>
        <dbReference type="PROSITE" id="PS51880"/>
    </source>
</evidence>
<evidence type="ECO:0000256" key="5">
    <source>
        <dbReference type="ARBA" id="ARBA00022598"/>
    </source>
</evidence>
<gene>
    <name evidence="16" type="ORF">HKI87_09g56280</name>
</gene>
<dbReference type="InterPro" id="IPR012947">
    <property type="entry name" value="tRNA_SAD"/>
</dbReference>
<dbReference type="Proteomes" id="UP001472866">
    <property type="component" value="Chromosome 09"/>
</dbReference>
<evidence type="ECO:0000313" key="16">
    <source>
        <dbReference type="EMBL" id="WZN64074.1"/>
    </source>
</evidence>
<sequence length="738" mass="84672">MSSWWDDRQLNADDAALVKVGKENAKNQPVLGGSGSGNKARGKGWGSASVPTQPADPKVKQPYYDKRIALFEKYFERTQFDAAEAAKEGVKISITLPDGAVREGTRYVTTPKDVATGISKRLGKEALVAKVDGQDWDVFRPLEGDCKLQIFTFDSAEGKYTYWHSTAHLLGQALELEYGADLTIGPPIEEGFYYDCFMGDKTLHPEDSEVLTKRIDKIIKEKQEFQRAVVTREEALHMFQENPFKVEVIEGLPEGSTITLYRNGPFCDLCRGPHVPDTGRIKAFQLNQNSRAFWRGDVQNAPLNRVYGVSFPDKKLLKKYVHRVEEAKKRDHRMIGTKQDLYFFHNVSPGSCFFQPYGTRIYNGLLEFVKQKYWDYGYEEVTTPNIFHFDLWNTSGHAGHYKQNMFHFHVEKEEWGMKPMNCPGHCVLYSHRNHSFRELPLRYAEFGVLHRNEYSGALSGLTRVRRFVQDDAHIFCRKDQIEQEVTAYLAMFKEIYDTLGLDYDLALSTRPEGFLGKVEDWDEAEAALTKVLNKWKEQEKKKWTLNPEDGAFYGPKIDITVYDALGRSFQCATVQLDFQLPIRFKLSYVKSDGQKETPVIVHRAIMGSFERMIAILTEHFAGKWPLWLSPKQVMVVPISGNSVDYALGIKKAFHEKKFFVECDVRDLTMQKKVRDAQINQFNYILVVGAQEQENETVNVRTRNNKVCGEKKVAEVLQLLCRERDEKLLEAVMGQKPKA</sequence>
<dbReference type="InterPro" id="IPR036621">
    <property type="entry name" value="Anticodon-bd_dom_sf"/>
</dbReference>
<comment type="catalytic activity">
    <reaction evidence="11">
        <text>tRNA(Thr) + L-threonine + ATP = L-threonyl-tRNA(Thr) + AMP + diphosphate + H(+)</text>
        <dbReference type="Rhea" id="RHEA:24624"/>
        <dbReference type="Rhea" id="RHEA-COMP:9670"/>
        <dbReference type="Rhea" id="RHEA-COMP:9704"/>
        <dbReference type="ChEBI" id="CHEBI:15378"/>
        <dbReference type="ChEBI" id="CHEBI:30616"/>
        <dbReference type="ChEBI" id="CHEBI:33019"/>
        <dbReference type="ChEBI" id="CHEBI:57926"/>
        <dbReference type="ChEBI" id="CHEBI:78442"/>
        <dbReference type="ChEBI" id="CHEBI:78534"/>
        <dbReference type="ChEBI" id="CHEBI:456215"/>
        <dbReference type="EC" id="6.1.1.3"/>
    </reaction>
</comment>
<dbReference type="CDD" id="cd00771">
    <property type="entry name" value="ThrRS_core"/>
    <property type="match status" value="1"/>
</dbReference>
<dbReference type="Pfam" id="PF00587">
    <property type="entry name" value="tRNA-synt_2b"/>
    <property type="match status" value="1"/>
</dbReference>
<dbReference type="PANTHER" id="PTHR11451:SF46">
    <property type="entry name" value="THREONINE--TRNA LIGASE"/>
    <property type="match status" value="1"/>
</dbReference>
<dbReference type="InterPro" id="IPR002320">
    <property type="entry name" value="Thr-tRNA-ligase_IIa"/>
</dbReference>
<evidence type="ECO:0000256" key="11">
    <source>
        <dbReference type="ARBA" id="ARBA00049515"/>
    </source>
</evidence>
<dbReference type="PROSITE" id="PS51880">
    <property type="entry name" value="TGS"/>
    <property type="match status" value="1"/>
</dbReference>
<keyword evidence="9" id="KW-0030">Aminoacyl-tRNA synthetase</keyword>
<keyword evidence="5 16" id="KW-0436">Ligase</keyword>
<comment type="similarity">
    <text evidence="2">Belongs to the class-II aminoacyl-tRNA synthetase family.</text>
</comment>
<dbReference type="SUPFAM" id="SSF55681">
    <property type="entry name" value="Class II aaRS and biotin synthetases"/>
    <property type="match status" value="1"/>
</dbReference>
<feature type="domain" description="Aminoacyl-transfer RNA synthetases class-II family profile" evidence="14">
    <location>
        <begin position="356"/>
        <end position="625"/>
    </location>
</feature>
<keyword evidence="8" id="KW-0648">Protein biosynthesis</keyword>
<dbReference type="InterPro" id="IPR018163">
    <property type="entry name" value="Thr/Ala-tRNA-synth_IIc_edit"/>
</dbReference>
<keyword evidence="6" id="KW-0547">Nucleotide-binding</keyword>
<dbReference type="GO" id="GO:0005524">
    <property type="term" value="F:ATP binding"/>
    <property type="evidence" value="ECO:0007669"/>
    <property type="project" value="UniProtKB-KW"/>
</dbReference>
<dbReference type="InterPro" id="IPR045864">
    <property type="entry name" value="aa-tRNA-synth_II/BPL/LPL"/>
</dbReference>
<dbReference type="AlphaFoldDB" id="A0AAX4PDQ0"/>
<comment type="subcellular location">
    <subcellularLocation>
        <location evidence="1">Cytoplasm</location>
    </subcellularLocation>
</comment>
<dbReference type="InterPro" id="IPR012675">
    <property type="entry name" value="Beta-grasp_dom_sf"/>
</dbReference>
<dbReference type="InterPro" id="IPR047246">
    <property type="entry name" value="ThrRS_anticodon"/>
</dbReference>
<dbReference type="FunFam" id="3.30.980.10:FF:000005">
    <property type="entry name" value="Threonyl-tRNA synthetase, mitochondrial"/>
    <property type="match status" value="1"/>
</dbReference>
<evidence type="ECO:0000313" key="17">
    <source>
        <dbReference type="Proteomes" id="UP001472866"/>
    </source>
</evidence>
<evidence type="ECO:0000256" key="8">
    <source>
        <dbReference type="ARBA" id="ARBA00022917"/>
    </source>
</evidence>
<dbReference type="SMART" id="SM00863">
    <property type="entry name" value="tRNA_SAD"/>
    <property type="match status" value="1"/>
</dbReference>
<dbReference type="InterPro" id="IPR033728">
    <property type="entry name" value="ThrRS_core"/>
</dbReference>
<dbReference type="PANTHER" id="PTHR11451">
    <property type="entry name" value="THREONINE-TRNA LIGASE"/>
    <property type="match status" value="1"/>
</dbReference>
<dbReference type="Gene3D" id="3.10.20.30">
    <property type="match status" value="1"/>
</dbReference>
<evidence type="ECO:0000256" key="9">
    <source>
        <dbReference type="ARBA" id="ARBA00023146"/>
    </source>
</evidence>
<dbReference type="NCBIfam" id="TIGR00418">
    <property type="entry name" value="thrS"/>
    <property type="match status" value="1"/>
</dbReference>
<evidence type="ECO:0000259" key="14">
    <source>
        <dbReference type="PROSITE" id="PS50862"/>
    </source>
</evidence>
<dbReference type="GO" id="GO:0009507">
    <property type="term" value="C:chloroplast"/>
    <property type="evidence" value="ECO:0007669"/>
    <property type="project" value="TreeGrafter"/>
</dbReference>
<dbReference type="InterPro" id="IPR004095">
    <property type="entry name" value="TGS"/>
</dbReference>
<dbReference type="SUPFAM" id="SSF55186">
    <property type="entry name" value="ThrRS/AlaRS common domain"/>
    <property type="match status" value="1"/>
</dbReference>
<dbReference type="Pfam" id="PF07973">
    <property type="entry name" value="tRNA_SAD"/>
    <property type="match status" value="1"/>
</dbReference>
<dbReference type="HAMAP" id="MF_00184">
    <property type="entry name" value="Thr_tRNA_synth"/>
    <property type="match status" value="1"/>
</dbReference>
<dbReference type="Gene3D" id="3.30.980.10">
    <property type="entry name" value="Threonyl-trna Synthetase, Chain A, domain 2"/>
    <property type="match status" value="1"/>
</dbReference>
<evidence type="ECO:0000256" key="2">
    <source>
        <dbReference type="ARBA" id="ARBA00008226"/>
    </source>
</evidence>
<dbReference type="GO" id="GO:0004829">
    <property type="term" value="F:threonine-tRNA ligase activity"/>
    <property type="evidence" value="ECO:0007669"/>
    <property type="project" value="UniProtKB-EC"/>
</dbReference>
<keyword evidence="17" id="KW-1185">Reference proteome</keyword>
<name>A0AAX4PDQ0_9CHLO</name>
<dbReference type="Gene3D" id="3.30.930.10">
    <property type="entry name" value="Bira Bifunctional Protein, Domain 2"/>
    <property type="match status" value="1"/>
</dbReference>
<evidence type="ECO:0000256" key="4">
    <source>
        <dbReference type="ARBA" id="ARBA00022490"/>
    </source>
</evidence>
<dbReference type="GO" id="GO:0005739">
    <property type="term" value="C:mitochondrion"/>
    <property type="evidence" value="ECO:0007669"/>
    <property type="project" value="TreeGrafter"/>
</dbReference>
<protein>
    <recommendedName>
        <fullName evidence="12">Probable threonine--tRNA ligase, cytoplasmic</fullName>
        <ecNumber evidence="3">6.1.1.3</ecNumber>
    </recommendedName>
    <alternativeName>
        <fullName evidence="10">Threonyl-tRNA synthetase</fullName>
    </alternativeName>
</protein>
<organism evidence="16 17">
    <name type="scientific">Chloropicon roscoffensis</name>
    <dbReference type="NCBI Taxonomy" id="1461544"/>
    <lineage>
        <taxon>Eukaryota</taxon>
        <taxon>Viridiplantae</taxon>
        <taxon>Chlorophyta</taxon>
        <taxon>Chloropicophyceae</taxon>
        <taxon>Chloropicales</taxon>
        <taxon>Chloropicaceae</taxon>
        <taxon>Chloropicon</taxon>
    </lineage>
</organism>
<accession>A0AAX4PDQ0</accession>
<evidence type="ECO:0000256" key="10">
    <source>
        <dbReference type="ARBA" id="ARBA00031900"/>
    </source>
</evidence>
<dbReference type="FunFam" id="3.40.50.800:FF:000003">
    <property type="entry name" value="Threonine--tRNA ligase 2, cytoplasmic"/>
    <property type="match status" value="1"/>
</dbReference>
<dbReference type="FunFam" id="3.10.20.30:FF:000006">
    <property type="entry name" value="Threonine--tRNA ligase, cytoplasmic"/>
    <property type="match status" value="1"/>
</dbReference>
<evidence type="ECO:0000256" key="1">
    <source>
        <dbReference type="ARBA" id="ARBA00004496"/>
    </source>
</evidence>
<dbReference type="InterPro" id="IPR012676">
    <property type="entry name" value="TGS-like"/>
</dbReference>
<feature type="domain" description="TGS" evidence="15">
    <location>
        <begin position="88"/>
        <end position="152"/>
    </location>
</feature>
<dbReference type="InterPro" id="IPR004154">
    <property type="entry name" value="Anticodon-bd"/>
</dbReference>
<proteinExistence type="inferred from homology"/>
<dbReference type="InterPro" id="IPR006195">
    <property type="entry name" value="aa-tRNA-synth_II"/>
</dbReference>
<feature type="region of interest" description="Disordered" evidence="13">
    <location>
        <begin position="21"/>
        <end position="58"/>
    </location>
</feature>
<dbReference type="CDD" id="cd01667">
    <property type="entry name" value="TGS_ThrRS"/>
    <property type="match status" value="1"/>
</dbReference>
<dbReference type="Pfam" id="PF03129">
    <property type="entry name" value="HGTP_anticodon"/>
    <property type="match status" value="1"/>
</dbReference>
<dbReference type="FunFam" id="3.30.930.10:FF:000019">
    <property type="entry name" value="Threonine--tRNA ligase"/>
    <property type="match status" value="1"/>
</dbReference>
<keyword evidence="7" id="KW-0067">ATP-binding</keyword>
<evidence type="ECO:0000256" key="12">
    <source>
        <dbReference type="ARBA" id="ARBA00072369"/>
    </source>
</evidence>
<evidence type="ECO:0000256" key="6">
    <source>
        <dbReference type="ARBA" id="ARBA00022741"/>
    </source>
</evidence>
<keyword evidence="4" id="KW-0963">Cytoplasm</keyword>
<dbReference type="CDD" id="cd00860">
    <property type="entry name" value="ThrRS_anticodon"/>
    <property type="match status" value="1"/>
</dbReference>